<dbReference type="STRING" id="38302.SAMN04488535_0253"/>
<evidence type="ECO:0000313" key="6">
    <source>
        <dbReference type="EMBL" id="SDL63787.1"/>
    </source>
</evidence>
<evidence type="ECO:0000259" key="5">
    <source>
        <dbReference type="Pfam" id="PF02872"/>
    </source>
</evidence>
<dbReference type="GO" id="GO:0008768">
    <property type="term" value="F:UDP-sugar diphosphatase activity"/>
    <property type="evidence" value="ECO:0007669"/>
    <property type="project" value="TreeGrafter"/>
</dbReference>
<dbReference type="Pfam" id="PF00149">
    <property type="entry name" value="Metallophos"/>
    <property type="match status" value="1"/>
</dbReference>
<feature type="transmembrane region" description="Helical" evidence="3">
    <location>
        <begin position="636"/>
        <end position="659"/>
    </location>
</feature>
<keyword evidence="7" id="KW-1185">Reference proteome</keyword>
<gene>
    <name evidence="6" type="ORF">SAMN04488535_0253</name>
</gene>
<dbReference type="Pfam" id="PF02872">
    <property type="entry name" value="5_nucleotid_C"/>
    <property type="match status" value="1"/>
</dbReference>
<dbReference type="SUPFAM" id="SSF55816">
    <property type="entry name" value="5'-nucleotidase (syn. UDP-sugar hydrolase), C-terminal domain"/>
    <property type="match status" value="1"/>
</dbReference>
<feature type="domain" description="5'-Nucleotidase C-terminal" evidence="5">
    <location>
        <begin position="327"/>
        <end position="485"/>
    </location>
</feature>
<feature type="chain" id="PRO_5009029050" evidence="2">
    <location>
        <begin position="29"/>
        <end position="675"/>
    </location>
</feature>
<dbReference type="OrthoDB" id="1016457at2"/>
<reference evidence="7" key="1">
    <citation type="submission" date="2016-10" db="EMBL/GenBank/DDBJ databases">
        <authorList>
            <person name="Varghese N."/>
            <person name="Submissions S."/>
        </authorList>
    </citation>
    <scope>NUCLEOTIDE SEQUENCE [LARGE SCALE GENOMIC DNA]</scope>
    <source>
        <strain evidence="7">DSM 20632</strain>
    </source>
</reference>
<dbReference type="PRINTS" id="PR01607">
    <property type="entry name" value="APYRASEFAMLY"/>
</dbReference>
<dbReference type="AlphaFoldDB" id="A0A1G9LPQ4"/>
<keyword evidence="3" id="KW-0472">Membrane</keyword>
<dbReference type="GO" id="GO:0009166">
    <property type="term" value="P:nucleotide catabolic process"/>
    <property type="evidence" value="ECO:0007669"/>
    <property type="project" value="InterPro"/>
</dbReference>
<dbReference type="InterPro" id="IPR008334">
    <property type="entry name" value="5'-Nucleotdase_C"/>
</dbReference>
<dbReference type="InterPro" id="IPR004843">
    <property type="entry name" value="Calcineurin-like_PHP"/>
</dbReference>
<keyword evidence="1 2" id="KW-0732">Signal</keyword>
<keyword evidence="2" id="KW-0547">Nucleotide-binding</keyword>
<dbReference type="Proteomes" id="UP000199350">
    <property type="component" value="Chromosome I"/>
</dbReference>
<dbReference type="InterPro" id="IPR029052">
    <property type="entry name" value="Metallo-depent_PP-like"/>
</dbReference>
<feature type="domain" description="Calcineurin-like phosphoesterase" evidence="4">
    <location>
        <begin position="39"/>
        <end position="238"/>
    </location>
</feature>
<sequence>MRFRPSLTAVAAASVSALAISGLPLASAQTDGEFTISNITDFHGRWKQDAKDGIPGAVALKCAVDEAAEGRNHAFTSSGDLIGASPFASMILDDAPTIQIMNMMGLDVSAVGNHEFDKGQADLTERVVREADWTYLAANADGLEKNEGEIEDYRIMELGGVKVAFIGSVTDDMPDLVSPSGIEGITWQDPVESINTLADELTNSDEADVVIALPHEGNIPADAWSENVDAVFMGHTHEFIQPADTETFPIIFQAGEYSKGLANIDFAYDSATDDLTVQKAELLDAKTIMACTTPDAEIQTVIDAALDEAEVEGSKVIGTLGETLYRGKNADADSGSNRGVESQLNNLLANVAKWGVAQNSQVTPDIGVMNAGGVRADLLEGDVTFAEAFSVQPFGNEITYTTLKGSDFIEALEQQWKDTDPEASRPRLSLGVSDNVSYTYDPTRAYGERITNVIVDGEPIDPDAEYVVAGSTFLLEGGDGFTALTNGTDLAQLGYLDISAFTEYLDAYLNDGDAPAPRTGQADIGLRYAEPLVAGKETTFELTSLIYTQGETAETVTVQLGDVRRTVAIDPDFGEAGLNEAGKATVTLDIPADLVGQQTLRITTDAGTDIAVPVTVYSTNAPAPEPAPGSSFGGGFLAGAATVFAGVAAAIAAAIGGFLPQILVFLRSIIPGFPF</sequence>
<keyword evidence="2" id="KW-0378">Hydrolase</keyword>
<organism evidence="6 7">
    <name type="scientific">Corynebacterium mycetoides</name>
    <dbReference type="NCBI Taxonomy" id="38302"/>
    <lineage>
        <taxon>Bacteria</taxon>
        <taxon>Bacillati</taxon>
        <taxon>Actinomycetota</taxon>
        <taxon>Actinomycetes</taxon>
        <taxon>Mycobacteriales</taxon>
        <taxon>Corynebacteriaceae</taxon>
        <taxon>Corynebacterium</taxon>
    </lineage>
</organism>
<keyword evidence="3" id="KW-1133">Transmembrane helix</keyword>
<dbReference type="Gene3D" id="3.60.21.10">
    <property type="match status" value="1"/>
</dbReference>
<proteinExistence type="inferred from homology"/>
<accession>A0A1G9LPQ4</accession>
<dbReference type="InterPro" id="IPR036907">
    <property type="entry name" value="5'-Nucleotdase_C_sf"/>
</dbReference>
<dbReference type="RefSeq" id="WP_092147717.1">
    <property type="nucleotide sequence ID" value="NZ_LT629700.1"/>
</dbReference>
<name>A0A1G9LPQ4_9CORY</name>
<dbReference type="Gene3D" id="3.90.780.10">
    <property type="entry name" value="5'-Nucleotidase, C-terminal domain"/>
    <property type="match status" value="1"/>
</dbReference>
<protein>
    <submittedName>
        <fullName evidence="6">5'-nucleotidase</fullName>
    </submittedName>
</protein>
<dbReference type="SUPFAM" id="SSF56300">
    <property type="entry name" value="Metallo-dependent phosphatases"/>
    <property type="match status" value="1"/>
</dbReference>
<evidence type="ECO:0000256" key="2">
    <source>
        <dbReference type="RuleBase" id="RU362119"/>
    </source>
</evidence>
<keyword evidence="3" id="KW-0812">Transmembrane</keyword>
<dbReference type="PANTHER" id="PTHR11575:SF24">
    <property type="entry name" value="5'-NUCLEOTIDASE"/>
    <property type="match status" value="1"/>
</dbReference>
<feature type="signal peptide" evidence="2">
    <location>
        <begin position="1"/>
        <end position="28"/>
    </location>
</feature>
<comment type="similarity">
    <text evidence="2">Belongs to the 5'-nucleotidase family.</text>
</comment>
<dbReference type="GO" id="GO:0008253">
    <property type="term" value="F:5'-nucleotidase activity"/>
    <property type="evidence" value="ECO:0007669"/>
    <property type="project" value="TreeGrafter"/>
</dbReference>
<evidence type="ECO:0000259" key="4">
    <source>
        <dbReference type="Pfam" id="PF00149"/>
    </source>
</evidence>
<dbReference type="EMBL" id="LT629700">
    <property type="protein sequence ID" value="SDL63787.1"/>
    <property type="molecule type" value="Genomic_DNA"/>
</dbReference>
<dbReference type="InterPro" id="IPR006179">
    <property type="entry name" value="5_nucleotidase/apyrase"/>
</dbReference>
<dbReference type="GO" id="GO:0030288">
    <property type="term" value="C:outer membrane-bounded periplasmic space"/>
    <property type="evidence" value="ECO:0007669"/>
    <property type="project" value="TreeGrafter"/>
</dbReference>
<dbReference type="PANTHER" id="PTHR11575">
    <property type="entry name" value="5'-NUCLEOTIDASE-RELATED"/>
    <property type="match status" value="1"/>
</dbReference>
<evidence type="ECO:0000313" key="7">
    <source>
        <dbReference type="Proteomes" id="UP000199350"/>
    </source>
</evidence>
<evidence type="ECO:0000256" key="3">
    <source>
        <dbReference type="SAM" id="Phobius"/>
    </source>
</evidence>
<evidence type="ECO:0000256" key="1">
    <source>
        <dbReference type="ARBA" id="ARBA00022729"/>
    </source>
</evidence>
<dbReference type="GO" id="GO:0000166">
    <property type="term" value="F:nucleotide binding"/>
    <property type="evidence" value="ECO:0007669"/>
    <property type="project" value="UniProtKB-KW"/>
</dbReference>